<dbReference type="InterPro" id="IPR014757">
    <property type="entry name" value="Tscrpt_reg_IclR_C"/>
</dbReference>
<accession>A0A4V2EYC5</accession>
<dbReference type="Gene3D" id="1.10.10.10">
    <property type="entry name" value="Winged helix-like DNA-binding domain superfamily/Winged helix DNA-binding domain"/>
    <property type="match status" value="1"/>
</dbReference>
<evidence type="ECO:0000256" key="3">
    <source>
        <dbReference type="ARBA" id="ARBA00023163"/>
    </source>
</evidence>
<dbReference type="InterPro" id="IPR036390">
    <property type="entry name" value="WH_DNA-bd_sf"/>
</dbReference>
<dbReference type="InterPro" id="IPR050707">
    <property type="entry name" value="HTH_MetabolicPath_Reg"/>
</dbReference>
<protein>
    <submittedName>
        <fullName evidence="6">IclR family transcriptional regulator</fullName>
    </submittedName>
</protein>
<evidence type="ECO:0000259" key="4">
    <source>
        <dbReference type="PROSITE" id="PS51077"/>
    </source>
</evidence>
<dbReference type="PROSITE" id="PS51077">
    <property type="entry name" value="HTH_ICLR"/>
    <property type="match status" value="1"/>
</dbReference>
<dbReference type="SUPFAM" id="SSF55781">
    <property type="entry name" value="GAF domain-like"/>
    <property type="match status" value="1"/>
</dbReference>
<organism evidence="6 7">
    <name type="scientific">Xylanimonas ulmi</name>
    <dbReference type="NCBI Taxonomy" id="228973"/>
    <lineage>
        <taxon>Bacteria</taxon>
        <taxon>Bacillati</taxon>
        <taxon>Actinomycetota</taxon>
        <taxon>Actinomycetes</taxon>
        <taxon>Micrococcales</taxon>
        <taxon>Promicromonosporaceae</taxon>
        <taxon>Xylanimonas</taxon>
    </lineage>
</organism>
<sequence length="266" mass="28459">MSENSESSLAPAVTRAVRILSLLAEARGVPVPLTEIARQIEAAKSSTSNICVVLEEAGLVQRRETGYVLGRRTVELGGAYLASFNQIREFYRVCAESPVLSHELVQIAVLEGTDVVYLARHEGRAPLRLTAGVGDRFPAALTAVGNALLATLPDDEVRERYRSASFPQLTERSTQSVDGLLAKLRATRERGYSIDEGEVFPSVVAMAVAVPARLSGEKVLALGVSTLDSPIQPELSAPRRQDVLAALRDAAEHLSNPMAPPLPAVG</sequence>
<evidence type="ECO:0000256" key="2">
    <source>
        <dbReference type="ARBA" id="ARBA00023125"/>
    </source>
</evidence>
<reference evidence="6 7" key="1">
    <citation type="submission" date="2019-02" db="EMBL/GenBank/DDBJ databases">
        <title>Sequencing the genomes of 1000 actinobacteria strains.</title>
        <authorList>
            <person name="Klenk H.-P."/>
        </authorList>
    </citation>
    <scope>NUCLEOTIDE SEQUENCE [LARGE SCALE GENOMIC DNA]</scope>
    <source>
        <strain evidence="6 7">DSM 16932</strain>
    </source>
</reference>
<dbReference type="InterPro" id="IPR005471">
    <property type="entry name" value="Tscrpt_reg_IclR_N"/>
</dbReference>
<evidence type="ECO:0000313" key="6">
    <source>
        <dbReference type="EMBL" id="RZS62510.1"/>
    </source>
</evidence>
<dbReference type="GO" id="GO:0003700">
    <property type="term" value="F:DNA-binding transcription factor activity"/>
    <property type="evidence" value="ECO:0007669"/>
    <property type="project" value="TreeGrafter"/>
</dbReference>
<dbReference type="Proteomes" id="UP000293852">
    <property type="component" value="Unassembled WGS sequence"/>
</dbReference>
<dbReference type="SUPFAM" id="SSF46785">
    <property type="entry name" value="Winged helix' DNA-binding domain"/>
    <property type="match status" value="1"/>
</dbReference>
<dbReference type="InterPro" id="IPR029016">
    <property type="entry name" value="GAF-like_dom_sf"/>
</dbReference>
<dbReference type="PANTHER" id="PTHR30136">
    <property type="entry name" value="HELIX-TURN-HELIX TRANSCRIPTIONAL REGULATOR, ICLR FAMILY"/>
    <property type="match status" value="1"/>
</dbReference>
<dbReference type="AlphaFoldDB" id="A0A4V2EYC5"/>
<dbReference type="Pfam" id="PF01614">
    <property type="entry name" value="IclR_C"/>
    <property type="match status" value="1"/>
</dbReference>
<evidence type="ECO:0000256" key="1">
    <source>
        <dbReference type="ARBA" id="ARBA00023015"/>
    </source>
</evidence>
<gene>
    <name evidence="6" type="ORF">EV386_2846</name>
</gene>
<proteinExistence type="predicted"/>
<feature type="domain" description="HTH iclR-type" evidence="4">
    <location>
        <begin position="10"/>
        <end position="71"/>
    </location>
</feature>
<dbReference type="Gene3D" id="3.30.450.40">
    <property type="match status" value="1"/>
</dbReference>
<dbReference type="PANTHER" id="PTHR30136:SF24">
    <property type="entry name" value="HTH-TYPE TRANSCRIPTIONAL REPRESSOR ALLR"/>
    <property type="match status" value="1"/>
</dbReference>
<dbReference type="PROSITE" id="PS51078">
    <property type="entry name" value="ICLR_ED"/>
    <property type="match status" value="1"/>
</dbReference>
<dbReference type="SMART" id="SM00346">
    <property type="entry name" value="HTH_ICLR"/>
    <property type="match status" value="1"/>
</dbReference>
<keyword evidence="3" id="KW-0804">Transcription</keyword>
<keyword evidence="2" id="KW-0238">DNA-binding</keyword>
<evidence type="ECO:0000313" key="7">
    <source>
        <dbReference type="Proteomes" id="UP000293852"/>
    </source>
</evidence>
<feature type="domain" description="IclR-ED" evidence="5">
    <location>
        <begin position="72"/>
        <end position="260"/>
    </location>
</feature>
<dbReference type="GO" id="GO:0045892">
    <property type="term" value="P:negative regulation of DNA-templated transcription"/>
    <property type="evidence" value="ECO:0007669"/>
    <property type="project" value="TreeGrafter"/>
</dbReference>
<evidence type="ECO:0000259" key="5">
    <source>
        <dbReference type="PROSITE" id="PS51078"/>
    </source>
</evidence>
<dbReference type="OrthoDB" id="9000968at2"/>
<keyword evidence="7" id="KW-1185">Reference proteome</keyword>
<comment type="caution">
    <text evidence="6">The sequence shown here is derived from an EMBL/GenBank/DDBJ whole genome shotgun (WGS) entry which is preliminary data.</text>
</comment>
<dbReference type="Pfam" id="PF09339">
    <property type="entry name" value="HTH_IclR"/>
    <property type="match status" value="1"/>
</dbReference>
<dbReference type="InterPro" id="IPR036388">
    <property type="entry name" value="WH-like_DNA-bd_sf"/>
</dbReference>
<name>A0A4V2EYC5_9MICO</name>
<dbReference type="EMBL" id="SGWX01000001">
    <property type="protein sequence ID" value="RZS62510.1"/>
    <property type="molecule type" value="Genomic_DNA"/>
</dbReference>
<keyword evidence="1" id="KW-0805">Transcription regulation</keyword>
<dbReference type="GO" id="GO:0003677">
    <property type="term" value="F:DNA binding"/>
    <property type="evidence" value="ECO:0007669"/>
    <property type="project" value="UniProtKB-KW"/>
</dbReference>